<dbReference type="InterPro" id="IPR036390">
    <property type="entry name" value="WH_DNA-bd_sf"/>
</dbReference>
<protein>
    <submittedName>
        <fullName evidence="5">GntR family transcriptional regulator</fullName>
    </submittedName>
</protein>
<dbReference type="EMBL" id="AP027081">
    <property type="protein sequence ID" value="BDU78177.1"/>
    <property type="molecule type" value="Genomic_DNA"/>
</dbReference>
<evidence type="ECO:0000256" key="1">
    <source>
        <dbReference type="ARBA" id="ARBA00023015"/>
    </source>
</evidence>
<dbReference type="KEGG" id="msea:METESE_31350"/>
<organism evidence="5 6">
    <name type="scientific">Mesoterricola sediminis</name>
    <dbReference type="NCBI Taxonomy" id="2927980"/>
    <lineage>
        <taxon>Bacteria</taxon>
        <taxon>Pseudomonadati</taxon>
        <taxon>Acidobacteriota</taxon>
        <taxon>Holophagae</taxon>
        <taxon>Holophagales</taxon>
        <taxon>Holophagaceae</taxon>
        <taxon>Mesoterricola</taxon>
    </lineage>
</organism>
<dbReference type="Gene3D" id="1.20.120.530">
    <property type="entry name" value="GntR ligand-binding domain-like"/>
    <property type="match status" value="1"/>
</dbReference>
<evidence type="ECO:0000256" key="2">
    <source>
        <dbReference type="ARBA" id="ARBA00023125"/>
    </source>
</evidence>
<gene>
    <name evidence="5" type="ORF">METESE_31350</name>
</gene>
<dbReference type="InterPro" id="IPR000524">
    <property type="entry name" value="Tscrpt_reg_HTH_GntR"/>
</dbReference>
<feature type="domain" description="HTH gntR-type" evidence="4">
    <location>
        <begin position="14"/>
        <end position="81"/>
    </location>
</feature>
<sequence>MSPAPDAPRPIDARPLREQVYDHLKAEIRRGAFASGSFLDLNRLARDLGVSRTPLRDALLQLEAEEFVTISPRRGVSIRTLEPRDIREIYQLVGALEAAALLAAAPGITPADLDRLRELDRGCARAVADGDPDAYREHNYAFHDFFLERQGNRRIIALVHLKKHQLYDWTRRAERIHVPWEERGILEHEEILRLLEAGSPAEAAAHLRDVHWGFEAQEPFVRQVYFP</sequence>
<dbReference type="AlphaFoldDB" id="A0AA48GV41"/>
<keyword evidence="3" id="KW-0804">Transcription</keyword>
<dbReference type="PANTHER" id="PTHR43537">
    <property type="entry name" value="TRANSCRIPTIONAL REGULATOR, GNTR FAMILY"/>
    <property type="match status" value="1"/>
</dbReference>
<dbReference type="InterPro" id="IPR008920">
    <property type="entry name" value="TF_FadR/GntR_C"/>
</dbReference>
<dbReference type="SMART" id="SM00895">
    <property type="entry name" value="FCD"/>
    <property type="match status" value="1"/>
</dbReference>
<dbReference type="RefSeq" id="WP_243346400.1">
    <property type="nucleotide sequence ID" value="NZ_AP027081.1"/>
</dbReference>
<dbReference type="SMART" id="SM00345">
    <property type="entry name" value="HTH_GNTR"/>
    <property type="match status" value="1"/>
</dbReference>
<keyword evidence="2" id="KW-0238">DNA-binding</keyword>
<dbReference type="SUPFAM" id="SSF46785">
    <property type="entry name" value="Winged helix' DNA-binding domain"/>
    <property type="match status" value="1"/>
</dbReference>
<keyword evidence="1" id="KW-0805">Transcription regulation</keyword>
<keyword evidence="6" id="KW-1185">Reference proteome</keyword>
<dbReference type="GO" id="GO:0003677">
    <property type="term" value="F:DNA binding"/>
    <property type="evidence" value="ECO:0007669"/>
    <property type="project" value="UniProtKB-KW"/>
</dbReference>
<reference evidence="5" key="1">
    <citation type="journal article" date="2023" name="Int. J. Syst. Evol. Microbiol.">
        <title>Mesoterricola silvestris gen. nov., sp. nov., Mesoterricola sediminis sp. nov., Geothrix oryzae sp. nov., Geothrix edaphica sp. nov., Geothrix rubra sp. nov., and Geothrix limicola sp. nov., six novel members of Acidobacteriota isolated from soils.</title>
        <authorList>
            <person name="Itoh H."/>
            <person name="Sugisawa Y."/>
            <person name="Mise K."/>
            <person name="Xu Z."/>
            <person name="Kuniyasu M."/>
            <person name="Ushijima N."/>
            <person name="Kawano K."/>
            <person name="Kobayashi E."/>
            <person name="Shiratori Y."/>
            <person name="Masuda Y."/>
            <person name="Senoo K."/>
        </authorList>
    </citation>
    <scope>NUCLEOTIDE SEQUENCE</scope>
    <source>
        <strain evidence="5">W786</strain>
    </source>
</reference>
<evidence type="ECO:0000313" key="6">
    <source>
        <dbReference type="Proteomes" id="UP001228113"/>
    </source>
</evidence>
<dbReference type="InterPro" id="IPR036388">
    <property type="entry name" value="WH-like_DNA-bd_sf"/>
</dbReference>
<dbReference type="InterPro" id="IPR011711">
    <property type="entry name" value="GntR_C"/>
</dbReference>
<dbReference type="GO" id="GO:0003700">
    <property type="term" value="F:DNA-binding transcription factor activity"/>
    <property type="evidence" value="ECO:0007669"/>
    <property type="project" value="InterPro"/>
</dbReference>
<proteinExistence type="predicted"/>
<dbReference type="Pfam" id="PF00392">
    <property type="entry name" value="GntR"/>
    <property type="match status" value="1"/>
</dbReference>
<evidence type="ECO:0000256" key="3">
    <source>
        <dbReference type="ARBA" id="ARBA00023163"/>
    </source>
</evidence>
<dbReference type="Gene3D" id="1.10.10.10">
    <property type="entry name" value="Winged helix-like DNA-binding domain superfamily/Winged helix DNA-binding domain"/>
    <property type="match status" value="1"/>
</dbReference>
<name>A0AA48GV41_9BACT</name>
<dbReference type="Proteomes" id="UP001228113">
    <property type="component" value="Chromosome"/>
</dbReference>
<dbReference type="SUPFAM" id="SSF48008">
    <property type="entry name" value="GntR ligand-binding domain-like"/>
    <property type="match status" value="1"/>
</dbReference>
<dbReference type="PANTHER" id="PTHR43537:SF24">
    <property type="entry name" value="GLUCONATE OPERON TRANSCRIPTIONAL REPRESSOR"/>
    <property type="match status" value="1"/>
</dbReference>
<accession>A0AA48GV41</accession>
<evidence type="ECO:0000259" key="4">
    <source>
        <dbReference type="PROSITE" id="PS50949"/>
    </source>
</evidence>
<evidence type="ECO:0000313" key="5">
    <source>
        <dbReference type="EMBL" id="BDU78177.1"/>
    </source>
</evidence>
<dbReference type="CDD" id="cd07377">
    <property type="entry name" value="WHTH_GntR"/>
    <property type="match status" value="1"/>
</dbReference>
<dbReference type="PROSITE" id="PS50949">
    <property type="entry name" value="HTH_GNTR"/>
    <property type="match status" value="1"/>
</dbReference>
<dbReference type="Pfam" id="PF07729">
    <property type="entry name" value="FCD"/>
    <property type="match status" value="1"/>
</dbReference>